<keyword evidence="2" id="KW-1185">Reference proteome</keyword>
<organism evidence="1 2">
    <name type="scientific">Ramlibacter tataouinensis</name>
    <dbReference type="NCBI Taxonomy" id="94132"/>
    <lineage>
        <taxon>Bacteria</taxon>
        <taxon>Pseudomonadati</taxon>
        <taxon>Pseudomonadota</taxon>
        <taxon>Betaproteobacteria</taxon>
        <taxon>Burkholderiales</taxon>
        <taxon>Comamonadaceae</taxon>
        <taxon>Ramlibacter</taxon>
    </lineage>
</organism>
<accession>A0A127JXJ8</accession>
<reference evidence="1 2" key="1">
    <citation type="journal article" date="2014" name="Int. J. Syst. Evol. Microbiol.">
        <title>Ramlibacter solisilvae sp. nov., isolated from forest soil, and emended description of the genus Ramlibacter.</title>
        <authorList>
            <person name="Lee H.J."/>
            <person name="Lee S.H."/>
            <person name="Lee S.S."/>
            <person name="Lee J.S."/>
            <person name="Kim Y."/>
            <person name="Kim S.C."/>
            <person name="Jeon C.O."/>
        </authorList>
    </citation>
    <scope>NUCLEOTIDE SEQUENCE [LARGE SCALE GENOMIC DNA]</scope>
    <source>
        <strain evidence="1 2">5-10</strain>
    </source>
</reference>
<dbReference type="Proteomes" id="UP000070433">
    <property type="component" value="Chromosome"/>
</dbReference>
<proteinExistence type="predicted"/>
<dbReference type="SUPFAM" id="SSF110296">
    <property type="entry name" value="Oligoxyloglucan reducing end-specific cellobiohydrolase"/>
    <property type="match status" value="2"/>
</dbReference>
<dbReference type="AlphaFoldDB" id="A0A127JXJ8"/>
<dbReference type="EMBL" id="CP010951">
    <property type="protein sequence ID" value="AMO24573.1"/>
    <property type="molecule type" value="Genomic_DNA"/>
</dbReference>
<evidence type="ECO:0000313" key="1">
    <source>
        <dbReference type="EMBL" id="AMO24573.1"/>
    </source>
</evidence>
<name>A0A127JXJ8_9BURK</name>
<gene>
    <name evidence="1" type="ORF">UC35_19155</name>
</gene>
<evidence type="ECO:0008006" key="3">
    <source>
        <dbReference type="Google" id="ProtNLM"/>
    </source>
</evidence>
<protein>
    <recommendedName>
        <fullName evidence="3">Exo-alpha-sialidase</fullName>
    </recommendedName>
</protein>
<sequence>MQVTGDTQLAVNTSYSVNPPGTGTVTLTLPATATVNDTVSITGTSAAPWTVAQNANQTILTTGLNGNAAPGTAWTLRPFTPPRVWHWVSSDATGEVLLAGEANATALNGALDTSRNGGQTWSSGNSTSAIWISSDMTATGSRMVAVQYGGGMFTSSDLGATWTRLTHALVNNAAGLNFESVTMSADGQRLAAVIQPTPTGPTPTGRLQFSNDGGATWTAATLPAGTYWWRGVDSSADGQVIMAVAHTSEIFLSTNAGATWVARPVILTGTTTPVLESWYRVKMSADGNTIAVAANSFGTGPGSGIFVSRDRGASWTRSFTQTADYTAIAMSSDGKSIAASMSDRTVGTTTTPGRVVMSTDSGATFAPLTMPAGATNWRTIAMSADGAKLAAATGLFFPATPGQLYTSQGNRTSVGTGGGITGHQNDSVTLQFLGNGQWSVQSNTGGPFTIR</sequence>
<dbReference type="CDD" id="cd15482">
    <property type="entry name" value="Sialidase_non-viral"/>
    <property type="match status" value="2"/>
</dbReference>
<dbReference type="InterPro" id="IPR015943">
    <property type="entry name" value="WD40/YVTN_repeat-like_dom_sf"/>
</dbReference>
<dbReference type="Gene3D" id="2.130.10.10">
    <property type="entry name" value="YVTN repeat-like/Quinoprotein amine dehydrogenase"/>
    <property type="match status" value="2"/>
</dbReference>
<evidence type="ECO:0000313" key="2">
    <source>
        <dbReference type="Proteomes" id="UP000070433"/>
    </source>
</evidence>